<dbReference type="PATRIC" id="fig|1244869.3.peg.3977"/>
<name>M2ZLK6_9PROT</name>
<evidence type="ECO:0000256" key="3">
    <source>
        <dbReference type="ARBA" id="ARBA00047942"/>
    </source>
</evidence>
<sequence>MKATNESIHLETAVSTGSTAMPVVVGEFAVPTATNDNIKIHNCSCADMSVILDGSVHLTVTSPPYNVGISYGQNSNDNLPLAEYRAFAKKVFGEVFRVTADHGRVAINIGNSHSKPYVHLASIYADLMAEIGFDMKGEIIWNKVGAKTLNTAWGSWLSPSAPTLREHHEHVLIFSKGDWSRPELRGNRRMTKEEFKAATLSIWDIPAQRRTRKVASHPAPFPVELPRRLIKLLTGANDLILDPFTGTGTTALAAYELGNHFVGFELEPHWVQFAWQRLRDAGYGAA</sequence>
<dbReference type="GO" id="GO:0009007">
    <property type="term" value="F:site-specific DNA-methyltransferase (adenine-specific) activity"/>
    <property type="evidence" value="ECO:0007669"/>
    <property type="project" value="UniProtKB-EC"/>
</dbReference>
<gene>
    <name evidence="6" type="ORF">H261_19983</name>
</gene>
<evidence type="ECO:0000256" key="1">
    <source>
        <dbReference type="ARBA" id="ARBA00022603"/>
    </source>
</evidence>
<dbReference type="RefSeq" id="WP_008621111.1">
    <property type="nucleotide sequence ID" value="NZ_AONQ01000080.1"/>
</dbReference>
<dbReference type="eggNOG" id="COG0863">
    <property type="taxonomic scope" value="Bacteria"/>
</dbReference>
<dbReference type="InterPro" id="IPR002941">
    <property type="entry name" value="DNA_methylase_N4/N6"/>
</dbReference>
<keyword evidence="1 6" id="KW-0489">Methyltransferase</keyword>
<dbReference type="AlphaFoldDB" id="M2ZLK6"/>
<dbReference type="Gene3D" id="3.40.50.150">
    <property type="entry name" value="Vaccinia Virus protein VP39"/>
    <property type="match status" value="1"/>
</dbReference>
<accession>M2ZLK6</accession>
<dbReference type="GO" id="GO:0008170">
    <property type="term" value="F:N-methyltransferase activity"/>
    <property type="evidence" value="ECO:0007669"/>
    <property type="project" value="InterPro"/>
</dbReference>
<evidence type="ECO:0000256" key="2">
    <source>
        <dbReference type="ARBA" id="ARBA00022679"/>
    </source>
</evidence>
<evidence type="ECO:0000313" key="7">
    <source>
        <dbReference type="Proteomes" id="UP000011744"/>
    </source>
</evidence>
<dbReference type="EC" id="2.1.1.-" evidence="4"/>
<dbReference type="STRING" id="1244869.H261_19983"/>
<keyword evidence="7" id="KW-1185">Reference proteome</keyword>
<comment type="similarity">
    <text evidence="4">Belongs to the N(4)/N(6)-methyltransferase family.</text>
</comment>
<dbReference type="GO" id="GO:0032259">
    <property type="term" value="P:methylation"/>
    <property type="evidence" value="ECO:0007669"/>
    <property type="project" value="UniProtKB-KW"/>
</dbReference>
<dbReference type="GO" id="GO:0003677">
    <property type="term" value="F:DNA binding"/>
    <property type="evidence" value="ECO:0007669"/>
    <property type="project" value="InterPro"/>
</dbReference>
<evidence type="ECO:0000259" key="5">
    <source>
        <dbReference type="Pfam" id="PF01555"/>
    </source>
</evidence>
<dbReference type="SUPFAM" id="SSF53335">
    <property type="entry name" value="S-adenosyl-L-methionine-dependent methyltransferases"/>
    <property type="match status" value="1"/>
</dbReference>
<evidence type="ECO:0000256" key="4">
    <source>
        <dbReference type="RuleBase" id="RU362026"/>
    </source>
</evidence>
<dbReference type="REBASE" id="86561">
    <property type="entry name" value="M.MspSO1ORF19983P"/>
</dbReference>
<reference evidence="6 7" key="1">
    <citation type="journal article" date="2014" name="Genome Announc.">
        <title>Draft Genome Sequence of Magnetospirillum sp. Strain SO-1, a Freshwater Magnetotactic Bacterium Isolated from the Ol'khovka River, Russia.</title>
        <authorList>
            <person name="Grouzdev D.S."/>
            <person name="Dziuba M.V."/>
            <person name="Sukhacheva M.S."/>
            <person name="Mardanov A.V."/>
            <person name="Beletskiy A.V."/>
            <person name="Kuznetsov B.B."/>
            <person name="Skryabin K.G."/>
        </authorList>
    </citation>
    <scope>NUCLEOTIDE SEQUENCE [LARGE SCALE GENOMIC DNA]</scope>
    <source>
        <strain evidence="6 7">SO-1</strain>
    </source>
</reference>
<proteinExistence type="inferred from homology"/>
<dbReference type="Proteomes" id="UP000011744">
    <property type="component" value="Unassembled WGS sequence"/>
</dbReference>
<feature type="domain" description="DNA methylase N-4/N-6" evidence="5">
    <location>
        <begin position="56"/>
        <end position="272"/>
    </location>
</feature>
<keyword evidence="2 6" id="KW-0808">Transferase</keyword>
<dbReference type="InterPro" id="IPR029063">
    <property type="entry name" value="SAM-dependent_MTases_sf"/>
</dbReference>
<comment type="caution">
    <text evidence="6">The sequence shown here is derived from an EMBL/GenBank/DDBJ whole genome shotgun (WGS) entry which is preliminary data.</text>
</comment>
<dbReference type="Pfam" id="PF01555">
    <property type="entry name" value="N6_N4_Mtase"/>
    <property type="match status" value="1"/>
</dbReference>
<comment type="catalytic activity">
    <reaction evidence="3">
        <text>a 2'-deoxyadenosine in DNA + S-adenosyl-L-methionine = an N(6)-methyl-2'-deoxyadenosine in DNA + S-adenosyl-L-homocysteine + H(+)</text>
        <dbReference type="Rhea" id="RHEA:15197"/>
        <dbReference type="Rhea" id="RHEA-COMP:12418"/>
        <dbReference type="Rhea" id="RHEA-COMP:12419"/>
        <dbReference type="ChEBI" id="CHEBI:15378"/>
        <dbReference type="ChEBI" id="CHEBI:57856"/>
        <dbReference type="ChEBI" id="CHEBI:59789"/>
        <dbReference type="ChEBI" id="CHEBI:90615"/>
        <dbReference type="ChEBI" id="CHEBI:90616"/>
        <dbReference type="EC" id="2.1.1.72"/>
    </reaction>
</comment>
<dbReference type="PRINTS" id="PR00508">
    <property type="entry name" value="S21N4MTFRASE"/>
</dbReference>
<dbReference type="OrthoDB" id="7806498at2"/>
<organism evidence="6 7">
    <name type="scientific">Paramagnetospirillum caucaseum</name>
    <dbReference type="NCBI Taxonomy" id="1244869"/>
    <lineage>
        <taxon>Bacteria</taxon>
        <taxon>Pseudomonadati</taxon>
        <taxon>Pseudomonadota</taxon>
        <taxon>Alphaproteobacteria</taxon>
        <taxon>Rhodospirillales</taxon>
        <taxon>Magnetospirillaceae</taxon>
        <taxon>Paramagnetospirillum</taxon>
    </lineage>
</organism>
<dbReference type="InterPro" id="IPR001091">
    <property type="entry name" value="RM_Methyltransferase"/>
</dbReference>
<protein>
    <recommendedName>
        <fullName evidence="4">Methyltransferase</fullName>
        <ecNumber evidence="4">2.1.1.-</ecNumber>
    </recommendedName>
</protein>
<evidence type="ECO:0000313" key="6">
    <source>
        <dbReference type="EMBL" id="EME68142.1"/>
    </source>
</evidence>
<dbReference type="EMBL" id="AONQ01000080">
    <property type="protein sequence ID" value="EME68142.1"/>
    <property type="molecule type" value="Genomic_DNA"/>
</dbReference>